<keyword evidence="2 5" id="KW-0812">Transmembrane</keyword>
<comment type="subcellular location">
    <subcellularLocation>
        <location evidence="1">Membrane</location>
        <topology evidence="1">Multi-pass membrane protein</topology>
    </subcellularLocation>
</comment>
<gene>
    <name evidence="7" type="ORF">Zmor_007011</name>
</gene>
<evidence type="ECO:0000256" key="1">
    <source>
        <dbReference type="ARBA" id="ARBA00004141"/>
    </source>
</evidence>
<sequence length="443" mass="49466">MANRDRPLTEYGTTRPFLLVRGADVTGKKKPTNYLVTIMHCIKGNVGTGIFAMGSAFMSSGILLGPLLTIVICIINLHCQHLLIKACVKITSKEPIEVLPSFAETVQYTMEDSESSCLQKSSSGFGVATDVFLLLAEYGYCVVYFIFVSRHLGEIAEAYNWKQDYRVILALILIPMWMTTFLGNLKILLPVSLTSNFILWLGIIFIVYYSVQDLPPISDRKLVSNPERLPMFFGIVLFAFAGITFVIPVRMEMENPDSFTKPLGELNMSTLVSLLLYLLIGFFTYWKFGDDIEGSAFLNLPQDEALAQATKILVSIGVMLSYALHMYIPFEILYPRFYRRFGPFERPNGVIYLYRSTAVLITYAIANISSNIATFISLVGAFTGAVLSMILPVICDLVMQYGELTYYVIIKNGFIIILAIAGGITGTILSIMEIIDEFTTSEE</sequence>
<evidence type="ECO:0000256" key="5">
    <source>
        <dbReference type="SAM" id="Phobius"/>
    </source>
</evidence>
<evidence type="ECO:0000313" key="8">
    <source>
        <dbReference type="Proteomes" id="UP001168821"/>
    </source>
</evidence>
<organism evidence="7 8">
    <name type="scientific">Zophobas morio</name>
    <dbReference type="NCBI Taxonomy" id="2755281"/>
    <lineage>
        <taxon>Eukaryota</taxon>
        <taxon>Metazoa</taxon>
        <taxon>Ecdysozoa</taxon>
        <taxon>Arthropoda</taxon>
        <taxon>Hexapoda</taxon>
        <taxon>Insecta</taxon>
        <taxon>Pterygota</taxon>
        <taxon>Neoptera</taxon>
        <taxon>Endopterygota</taxon>
        <taxon>Coleoptera</taxon>
        <taxon>Polyphaga</taxon>
        <taxon>Cucujiformia</taxon>
        <taxon>Tenebrionidae</taxon>
        <taxon>Zophobas</taxon>
    </lineage>
</organism>
<evidence type="ECO:0000313" key="7">
    <source>
        <dbReference type="EMBL" id="KAJ3662675.1"/>
    </source>
</evidence>
<keyword evidence="4 5" id="KW-0472">Membrane</keyword>
<feature type="transmembrane region" description="Helical" evidence="5">
    <location>
        <begin position="270"/>
        <end position="288"/>
    </location>
</feature>
<protein>
    <recommendedName>
        <fullName evidence="6">Amino acid transporter transmembrane domain-containing protein</fullName>
    </recommendedName>
</protein>
<reference evidence="7" key="1">
    <citation type="journal article" date="2023" name="G3 (Bethesda)">
        <title>Whole genome assemblies of Zophobas morio and Tenebrio molitor.</title>
        <authorList>
            <person name="Kaur S."/>
            <person name="Stinson S.A."/>
            <person name="diCenzo G.C."/>
        </authorList>
    </citation>
    <scope>NUCLEOTIDE SEQUENCE</scope>
    <source>
        <strain evidence="7">QUZm001</strain>
    </source>
</reference>
<evidence type="ECO:0000259" key="6">
    <source>
        <dbReference type="Pfam" id="PF01490"/>
    </source>
</evidence>
<evidence type="ECO:0000256" key="3">
    <source>
        <dbReference type="ARBA" id="ARBA00022989"/>
    </source>
</evidence>
<evidence type="ECO:0000256" key="4">
    <source>
        <dbReference type="ARBA" id="ARBA00023136"/>
    </source>
</evidence>
<dbReference type="Pfam" id="PF01490">
    <property type="entry name" value="Aa_trans"/>
    <property type="match status" value="1"/>
</dbReference>
<feature type="transmembrane region" description="Helical" evidence="5">
    <location>
        <begin position="308"/>
        <end position="328"/>
    </location>
</feature>
<feature type="transmembrane region" description="Helical" evidence="5">
    <location>
        <begin position="192"/>
        <end position="211"/>
    </location>
</feature>
<evidence type="ECO:0000256" key="2">
    <source>
        <dbReference type="ARBA" id="ARBA00022692"/>
    </source>
</evidence>
<keyword evidence="8" id="KW-1185">Reference proteome</keyword>
<dbReference type="GO" id="GO:0005774">
    <property type="term" value="C:vacuolar membrane"/>
    <property type="evidence" value="ECO:0007669"/>
    <property type="project" value="TreeGrafter"/>
</dbReference>
<dbReference type="InterPro" id="IPR013057">
    <property type="entry name" value="AA_transpt_TM"/>
</dbReference>
<feature type="transmembrane region" description="Helical" evidence="5">
    <location>
        <begin position="50"/>
        <end position="75"/>
    </location>
</feature>
<keyword evidence="3 5" id="KW-1133">Transmembrane helix</keyword>
<dbReference type="PANTHER" id="PTHR22950:SF349">
    <property type="entry name" value="AMINO ACID TRANSPORTER TRANSMEMBRANE DOMAIN-CONTAINING PROTEIN"/>
    <property type="match status" value="1"/>
</dbReference>
<dbReference type="AlphaFoldDB" id="A0AA38MLU3"/>
<dbReference type="GO" id="GO:0015179">
    <property type="term" value="F:L-amino acid transmembrane transporter activity"/>
    <property type="evidence" value="ECO:0007669"/>
    <property type="project" value="TreeGrafter"/>
</dbReference>
<feature type="transmembrane region" description="Helical" evidence="5">
    <location>
        <begin position="231"/>
        <end position="249"/>
    </location>
</feature>
<feature type="domain" description="Amino acid transporter transmembrane" evidence="6">
    <location>
        <begin position="35"/>
        <end position="399"/>
    </location>
</feature>
<name>A0AA38MLU3_9CUCU</name>
<dbReference type="EMBL" id="JALNTZ010000002">
    <property type="protein sequence ID" value="KAJ3662675.1"/>
    <property type="molecule type" value="Genomic_DNA"/>
</dbReference>
<feature type="transmembrane region" description="Helical" evidence="5">
    <location>
        <begin position="349"/>
        <end position="366"/>
    </location>
</feature>
<feature type="transmembrane region" description="Helical" evidence="5">
    <location>
        <begin position="372"/>
        <end position="394"/>
    </location>
</feature>
<proteinExistence type="predicted"/>
<dbReference type="PANTHER" id="PTHR22950">
    <property type="entry name" value="AMINO ACID TRANSPORTER"/>
    <property type="match status" value="1"/>
</dbReference>
<feature type="transmembrane region" description="Helical" evidence="5">
    <location>
        <begin position="414"/>
        <end position="435"/>
    </location>
</feature>
<feature type="transmembrane region" description="Helical" evidence="5">
    <location>
        <begin position="167"/>
        <end position="185"/>
    </location>
</feature>
<dbReference type="Proteomes" id="UP001168821">
    <property type="component" value="Unassembled WGS sequence"/>
</dbReference>
<comment type="caution">
    <text evidence="7">The sequence shown here is derived from an EMBL/GenBank/DDBJ whole genome shotgun (WGS) entry which is preliminary data.</text>
</comment>
<feature type="transmembrane region" description="Helical" evidence="5">
    <location>
        <begin position="125"/>
        <end position="147"/>
    </location>
</feature>
<accession>A0AA38MLU3</accession>